<dbReference type="CDD" id="cd02850">
    <property type="entry name" value="E_set_Cellulase_N"/>
    <property type="match status" value="1"/>
</dbReference>
<dbReference type="Pfam" id="PF02927">
    <property type="entry name" value="CelD_N"/>
    <property type="match status" value="1"/>
</dbReference>
<proteinExistence type="inferred from homology"/>
<dbReference type="GO" id="GO:0008810">
    <property type="term" value="F:cellulase activity"/>
    <property type="evidence" value="ECO:0007669"/>
    <property type="project" value="UniProtKB-EC"/>
</dbReference>
<feature type="signal peptide" evidence="7">
    <location>
        <begin position="1"/>
        <end position="21"/>
    </location>
</feature>
<dbReference type="InterPro" id="IPR012341">
    <property type="entry name" value="6hp_glycosidase-like_sf"/>
</dbReference>
<keyword evidence="5 6" id="KW-0624">Polysaccharide degradation</keyword>
<dbReference type="Gene3D" id="2.60.40.10">
    <property type="entry name" value="Immunoglobulins"/>
    <property type="match status" value="1"/>
</dbReference>
<dbReference type="EC" id="3.2.1.4" evidence="7"/>
<evidence type="ECO:0000259" key="10">
    <source>
        <dbReference type="Pfam" id="PF02927"/>
    </source>
</evidence>
<dbReference type="EMBL" id="LSRP01000085">
    <property type="protein sequence ID" value="OJF96860.1"/>
    <property type="molecule type" value="Genomic_DNA"/>
</dbReference>
<dbReference type="InterPro" id="IPR001701">
    <property type="entry name" value="Glyco_hydro_9"/>
</dbReference>
<feature type="domain" description="CBM-cenC" evidence="9">
    <location>
        <begin position="27"/>
        <end position="145"/>
    </location>
</feature>
<dbReference type="InterPro" id="IPR004197">
    <property type="entry name" value="Cellulase_Ig-like"/>
</dbReference>
<feature type="active site" evidence="6">
    <location>
        <position position="736"/>
    </location>
</feature>
<name>A0A657LT26_9HYPH</name>
<evidence type="ECO:0000256" key="6">
    <source>
        <dbReference type="PROSITE-ProRule" id="PRU10060"/>
    </source>
</evidence>
<evidence type="ECO:0000256" key="1">
    <source>
        <dbReference type="ARBA" id="ARBA00007072"/>
    </source>
</evidence>
<comment type="caution">
    <text evidence="11">The sequence shown here is derived from an EMBL/GenBank/DDBJ whole genome shotgun (WGS) entry which is preliminary data.</text>
</comment>
<evidence type="ECO:0000256" key="2">
    <source>
        <dbReference type="ARBA" id="ARBA00022801"/>
    </source>
</evidence>
<sequence length="765" mass="82298">MMTLRKFLAAFALSAVFFPIAAVQASEMIADGAFDKGGDRIWASGGVSLSREDGKLCASVPAGGEPWDRLMGVNDLNFIPDTVYHLSARLESSVPRSIPVFVQRNEDPWTAQASFTVEAEVAMKPFSADFRATEDKAAQVIFHLGGAASPWRLCLDMLSVREASADEGAQIETTPAPAAKSGIAVDLTPRVNQAGYFADGPKRATVVSDDQAPLPFRLLDASGLVAREGMTEPMGIDPTVEAGTQVADFSSFQTIGEGYRLVVGGKESPPFSIGRDVYGRLRIDALSWFYPQRSGMEIRAEIAGEGYARPAGHIGLRPNDGDTSVPCLSGEAAARLFGDWSCDYQLDVSGGWYDAGDHGKYVVNGGIAVAQLLGTFERGVTFGGGASPVLSDSLSRIPETGNGVPDLLDEARWQLEFLMRMMVPDGQPLAGMVHHKIHDTEWTGLPMLPHLDPKLRVLHRPSTAATLNLAAAAAQGARLFASYDAAFAQRLLEAAKKAWLAAAANPVLYAPQSDGGQGGGDYADDDITDETYWAAAELYITTGEAPYLVALKASPHWAGPVFSAVGAFDWRSTAGLGRLDLALYSRTLAEDDRAMIRDSVISAAREFQALQGREPFGQIYRPGNSRFDWGSNQLILQNMIVLSAAFDLTGQRSFLNAVRGSMDYLLGRNLMNLSYITGYGSVWAQNQHSRWYANQVDDSLPNPPVGSLAGGPNSALVDDVAKEKLQGCVPQACYVDDIMSWGTNEITINWNAPLVYIASFLADAR</sequence>
<comment type="catalytic activity">
    <reaction evidence="7">
        <text>Endohydrolysis of (1-&gt;4)-beta-D-glucosidic linkages in cellulose, lichenin and cereal beta-D-glucans.</text>
        <dbReference type="EC" id="3.2.1.4"/>
    </reaction>
</comment>
<dbReference type="InterPro" id="IPR008928">
    <property type="entry name" value="6-hairpin_glycosidase_sf"/>
</dbReference>
<keyword evidence="3 6" id="KW-0119">Carbohydrate metabolism</keyword>
<evidence type="ECO:0000313" key="11">
    <source>
        <dbReference type="EMBL" id="OJF96860.1"/>
    </source>
</evidence>
<reference evidence="11 12" key="1">
    <citation type="submission" date="2016-02" db="EMBL/GenBank/DDBJ databases">
        <title>Genome sequencing of a beta-galactosidase producing bacteria Rhizobium sp. 59.</title>
        <authorList>
            <person name="Wang D."/>
            <person name="Kot W."/>
            <person name="Qin Y."/>
            <person name="Hansen L."/>
            <person name="Naqvi K."/>
            <person name="Rensing C."/>
        </authorList>
    </citation>
    <scope>NUCLEOTIDE SEQUENCE [LARGE SCALE GENOMIC DNA]</scope>
    <source>
        <strain evidence="11 12">59</strain>
    </source>
</reference>
<evidence type="ECO:0000259" key="9">
    <source>
        <dbReference type="Pfam" id="PF02018"/>
    </source>
</evidence>
<dbReference type="InterPro" id="IPR008979">
    <property type="entry name" value="Galactose-bd-like_sf"/>
</dbReference>
<keyword evidence="7" id="KW-0732">Signal</keyword>
<dbReference type="OrthoDB" id="9808897at2"/>
<keyword evidence="7" id="KW-0136">Cellulose degradation</keyword>
<feature type="domain" description="Glycoside hydrolase family 9" evidence="8">
    <location>
        <begin position="278"/>
        <end position="757"/>
    </location>
</feature>
<evidence type="ECO:0000256" key="3">
    <source>
        <dbReference type="ARBA" id="ARBA00023277"/>
    </source>
</evidence>
<dbReference type="Proteomes" id="UP000182661">
    <property type="component" value="Unassembled WGS sequence"/>
</dbReference>
<dbReference type="AlphaFoldDB" id="A0A657LT26"/>
<keyword evidence="4 6" id="KW-0326">Glycosidase</keyword>
<dbReference type="Pfam" id="PF02018">
    <property type="entry name" value="CBM_4_9"/>
    <property type="match status" value="1"/>
</dbReference>
<dbReference type="Gene3D" id="2.60.120.260">
    <property type="entry name" value="Galactose-binding domain-like"/>
    <property type="match status" value="1"/>
</dbReference>
<dbReference type="Pfam" id="PF00759">
    <property type="entry name" value="Glyco_hydro_9"/>
    <property type="match status" value="1"/>
</dbReference>
<dbReference type="InterPro" id="IPR033126">
    <property type="entry name" value="Glyco_hydro_9_Asp/Glu_AS"/>
</dbReference>
<dbReference type="PROSITE" id="PS00698">
    <property type="entry name" value="GH9_3"/>
    <property type="match status" value="1"/>
</dbReference>
<dbReference type="SUPFAM" id="SSF49785">
    <property type="entry name" value="Galactose-binding domain-like"/>
    <property type="match status" value="1"/>
</dbReference>
<accession>A0A657LT26</accession>
<keyword evidence="2 6" id="KW-0378">Hydrolase</keyword>
<evidence type="ECO:0000256" key="5">
    <source>
        <dbReference type="ARBA" id="ARBA00023326"/>
    </source>
</evidence>
<comment type="similarity">
    <text evidence="1 6 7">Belongs to the glycosyl hydrolase 9 (cellulase E) family.</text>
</comment>
<feature type="domain" description="Cellulase Ig-like" evidence="10">
    <location>
        <begin position="190"/>
        <end position="268"/>
    </location>
</feature>
<evidence type="ECO:0000313" key="12">
    <source>
        <dbReference type="Proteomes" id="UP000182661"/>
    </source>
</evidence>
<dbReference type="Gene3D" id="1.50.10.10">
    <property type="match status" value="1"/>
</dbReference>
<gene>
    <name evidence="11" type="ORF">AX760_03085</name>
</gene>
<dbReference type="InterPro" id="IPR014756">
    <property type="entry name" value="Ig_E-set"/>
</dbReference>
<dbReference type="SUPFAM" id="SSF48208">
    <property type="entry name" value="Six-hairpin glycosidases"/>
    <property type="match status" value="1"/>
</dbReference>
<organism evidence="11 12">
    <name type="scientific">Pararhizobium antarcticum</name>
    <dbReference type="NCBI Taxonomy" id="1798805"/>
    <lineage>
        <taxon>Bacteria</taxon>
        <taxon>Pseudomonadati</taxon>
        <taxon>Pseudomonadota</taxon>
        <taxon>Alphaproteobacteria</taxon>
        <taxon>Hyphomicrobiales</taxon>
        <taxon>Rhizobiaceae</taxon>
        <taxon>Rhizobium/Agrobacterium group</taxon>
        <taxon>Pararhizobium</taxon>
    </lineage>
</organism>
<protein>
    <recommendedName>
        <fullName evidence="7">Endoglucanase</fullName>
        <ecNumber evidence="7">3.2.1.4</ecNumber>
    </recommendedName>
</protein>
<dbReference type="PANTHER" id="PTHR22298">
    <property type="entry name" value="ENDO-1,4-BETA-GLUCANASE"/>
    <property type="match status" value="1"/>
</dbReference>
<feature type="active site" evidence="6">
    <location>
        <position position="745"/>
    </location>
</feature>
<evidence type="ECO:0000256" key="7">
    <source>
        <dbReference type="RuleBase" id="RU361166"/>
    </source>
</evidence>
<keyword evidence="12" id="KW-1185">Reference proteome</keyword>
<dbReference type="InterPro" id="IPR003305">
    <property type="entry name" value="CenC_carb-bd"/>
</dbReference>
<evidence type="ECO:0000256" key="4">
    <source>
        <dbReference type="ARBA" id="ARBA00023295"/>
    </source>
</evidence>
<dbReference type="InterPro" id="IPR013783">
    <property type="entry name" value="Ig-like_fold"/>
</dbReference>
<dbReference type="SUPFAM" id="SSF81296">
    <property type="entry name" value="E set domains"/>
    <property type="match status" value="1"/>
</dbReference>
<dbReference type="GO" id="GO:0030245">
    <property type="term" value="P:cellulose catabolic process"/>
    <property type="evidence" value="ECO:0007669"/>
    <property type="project" value="UniProtKB-KW"/>
</dbReference>
<feature type="chain" id="PRO_5031607560" description="Endoglucanase" evidence="7">
    <location>
        <begin position="22"/>
        <end position="765"/>
    </location>
</feature>
<evidence type="ECO:0000259" key="8">
    <source>
        <dbReference type="Pfam" id="PF00759"/>
    </source>
</evidence>